<gene>
    <name evidence="9" type="ORF">LAZ67_2003334</name>
</gene>
<dbReference type="CDD" id="cd01897">
    <property type="entry name" value="NOG"/>
    <property type="match status" value="1"/>
</dbReference>
<keyword evidence="5 6" id="KW-0539">Nucleus</keyword>
<organism evidence="9 10">
    <name type="scientific">Cordylochernes scorpioides</name>
    <dbReference type="NCBI Taxonomy" id="51811"/>
    <lineage>
        <taxon>Eukaryota</taxon>
        <taxon>Metazoa</taxon>
        <taxon>Ecdysozoa</taxon>
        <taxon>Arthropoda</taxon>
        <taxon>Chelicerata</taxon>
        <taxon>Arachnida</taxon>
        <taxon>Pseudoscorpiones</taxon>
        <taxon>Cheliferoidea</taxon>
        <taxon>Chernetidae</taxon>
        <taxon>Cordylochernes</taxon>
    </lineage>
</organism>
<dbReference type="InterPro" id="IPR027417">
    <property type="entry name" value="P-loop_NTPase"/>
</dbReference>
<feature type="region of interest" description="Disordered" evidence="7">
    <location>
        <begin position="549"/>
        <end position="620"/>
    </location>
</feature>
<feature type="compositionally biased region" description="Basic residues" evidence="7">
    <location>
        <begin position="603"/>
        <end position="620"/>
    </location>
</feature>
<name>A0ABY6K4E0_9ARAC</name>
<dbReference type="InterPro" id="IPR006073">
    <property type="entry name" value="GTP-bd"/>
</dbReference>
<dbReference type="InterPro" id="IPR041623">
    <property type="entry name" value="NOG1_N"/>
</dbReference>
<dbReference type="PRINTS" id="PR00326">
    <property type="entry name" value="GTP1OBG"/>
</dbReference>
<evidence type="ECO:0000256" key="2">
    <source>
        <dbReference type="ARBA" id="ARBA00022517"/>
    </source>
</evidence>
<dbReference type="InterPro" id="IPR031167">
    <property type="entry name" value="G_OBG"/>
</dbReference>
<dbReference type="Pfam" id="PF17835">
    <property type="entry name" value="NOG1_N"/>
    <property type="match status" value="1"/>
</dbReference>
<dbReference type="NCBIfam" id="TIGR00231">
    <property type="entry name" value="small_GTP"/>
    <property type="match status" value="1"/>
</dbReference>
<dbReference type="InterPro" id="IPR010674">
    <property type="entry name" value="NOG1_Rossman_fold_dom"/>
</dbReference>
<dbReference type="PROSITE" id="PS51710">
    <property type="entry name" value="G_OBG"/>
    <property type="match status" value="1"/>
</dbReference>
<dbReference type="InterPro" id="IPR005225">
    <property type="entry name" value="Small_GTP-bd"/>
</dbReference>
<feature type="compositionally biased region" description="Basic and acidic residues" evidence="7">
    <location>
        <begin position="586"/>
        <end position="599"/>
    </location>
</feature>
<sequence length="620" mass="71189">MAVQDFVNIILSKTQRKTPTVIHKQFDIGRIRRFYMRKVKYTQTNFHEKIKTILDEFPKLESIHPFFADLINMLYEAEHFTLALKQLKRAMDYIDKVGDEYVKMLKYGDSLYRCKQLKRAALGRMATVIKKQKDSLQYLEEVRQHLSRLPSIDPEAPSLLLCGFPNVGKSSFLNTITKADVDVQPYAFTTKSLYVGHTNYNYLKFQVIDTPGLLDHALDERNNIEMLAITALTYINAAIVYVVDVSEECSETLESQYQLFNTIRPIFSSRPVVVALNKIDVQPVDSLSPEKKAILEKFSEGGVQLVPMCAKEGDSGCSEVRNVACDKILDISVERKLKERKMGDIMSNITIVQPEIRDNKARPPCIPTKVLEKKMKKMEVDDGGEKKKLVSCLEMCAENYDLPEEQKYDIRPEIMDGKNVADFLHPDIREKLEELLKEQEMLEQAGMFDPPEPETDEDRLVRELMEKLRQHKALLKAESHVDNTTKSKMPRQSRKAMKIMAGRSRRLLLLMSINNRANNVIGVQAHYRVASRSQSKAPVLKKARLDVSTNRVRSNSRMTPRDQSGMRDPSMQAKVKHIAKKSQTKMNRDARKGEADRKILNMRPKHLLSGKRGIGKTQRR</sequence>
<dbReference type="Gene3D" id="3.40.50.300">
    <property type="entry name" value="P-loop containing nucleotide triphosphate hydrolases"/>
    <property type="match status" value="1"/>
</dbReference>
<feature type="compositionally biased region" description="Polar residues" evidence="7">
    <location>
        <begin position="549"/>
        <end position="562"/>
    </location>
</feature>
<dbReference type="EMBL" id="CP092864">
    <property type="protein sequence ID" value="UYV63166.1"/>
    <property type="molecule type" value="Genomic_DNA"/>
</dbReference>
<dbReference type="PANTHER" id="PTHR45759">
    <property type="entry name" value="NUCLEOLAR GTP-BINDING PROTEIN 1"/>
    <property type="match status" value="1"/>
</dbReference>
<protein>
    <recommendedName>
        <fullName evidence="6">Nucleolar GTP-binding protein 1</fullName>
    </recommendedName>
</protein>
<dbReference type="PIRSF" id="PIRSF038919">
    <property type="entry name" value="NOG1"/>
    <property type="match status" value="1"/>
</dbReference>
<dbReference type="Gene3D" id="1.20.120.1190">
    <property type="match status" value="1"/>
</dbReference>
<evidence type="ECO:0000256" key="1">
    <source>
        <dbReference type="ARBA" id="ARBA00004604"/>
    </source>
</evidence>
<feature type="domain" description="OBG-type G" evidence="8">
    <location>
        <begin position="157"/>
        <end position="329"/>
    </location>
</feature>
<comment type="subcellular location">
    <subcellularLocation>
        <location evidence="1 6">Nucleus</location>
        <location evidence="1 6">Nucleolus</location>
    </subcellularLocation>
</comment>
<dbReference type="Proteomes" id="UP001235939">
    <property type="component" value="Chromosome 02"/>
</dbReference>
<dbReference type="InterPro" id="IPR024926">
    <property type="entry name" value="NOG1"/>
</dbReference>
<evidence type="ECO:0000259" key="8">
    <source>
        <dbReference type="PROSITE" id="PS51710"/>
    </source>
</evidence>
<evidence type="ECO:0000256" key="7">
    <source>
        <dbReference type="SAM" id="MobiDB-lite"/>
    </source>
</evidence>
<evidence type="ECO:0000256" key="5">
    <source>
        <dbReference type="ARBA" id="ARBA00023242"/>
    </source>
</evidence>
<comment type="similarity">
    <text evidence="6">Belongs to the TRAFAC class OBG-HflX-like GTPase superfamily. OBG GTPase family. NOG subfamily.</text>
</comment>
<feature type="compositionally biased region" description="Basic residues" evidence="7">
    <location>
        <begin position="574"/>
        <end position="583"/>
    </location>
</feature>
<dbReference type="SUPFAM" id="SSF52540">
    <property type="entry name" value="P-loop containing nucleoside triphosphate hydrolases"/>
    <property type="match status" value="1"/>
</dbReference>
<evidence type="ECO:0000313" key="9">
    <source>
        <dbReference type="EMBL" id="UYV63166.1"/>
    </source>
</evidence>
<dbReference type="InterPro" id="IPR012973">
    <property type="entry name" value="NOG_C"/>
</dbReference>
<evidence type="ECO:0000256" key="3">
    <source>
        <dbReference type="ARBA" id="ARBA00022741"/>
    </source>
</evidence>
<comment type="function">
    <text evidence="6">Involved in the biogenesis of the 60S ribosomal subunit.</text>
</comment>
<dbReference type="Pfam" id="PF08155">
    <property type="entry name" value="NOGCT"/>
    <property type="match status" value="1"/>
</dbReference>
<evidence type="ECO:0000313" key="10">
    <source>
        <dbReference type="Proteomes" id="UP001235939"/>
    </source>
</evidence>
<keyword evidence="4" id="KW-0342">GTP-binding</keyword>
<proteinExistence type="inferred from homology"/>
<keyword evidence="2 6" id="KW-0690">Ribosome biogenesis</keyword>
<keyword evidence="10" id="KW-1185">Reference proteome</keyword>
<keyword evidence="3" id="KW-0547">Nucleotide-binding</keyword>
<accession>A0ABY6K4E0</accession>
<reference evidence="9 10" key="1">
    <citation type="submission" date="2022-01" db="EMBL/GenBank/DDBJ databases">
        <title>A chromosomal length assembly of Cordylochernes scorpioides.</title>
        <authorList>
            <person name="Zeh D."/>
            <person name="Zeh J."/>
        </authorList>
    </citation>
    <scope>NUCLEOTIDE SEQUENCE [LARGE SCALE GENOMIC DNA]</scope>
    <source>
        <strain evidence="9">IN4F17</strain>
        <tissue evidence="9">Whole Body</tissue>
    </source>
</reference>
<dbReference type="Pfam" id="PF06858">
    <property type="entry name" value="NOG1"/>
    <property type="match status" value="1"/>
</dbReference>
<evidence type="ECO:0000256" key="6">
    <source>
        <dbReference type="PIRNR" id="PIRNR038919"/>
    </source>
</evidence>
<evidence type="ECO:0000256" key="4">
    <source>
        <dbReference type="ARBA" id="ARBA00023134"/>
    </source>
</evidence>